<protein>
    <submittedName>
        <fullName evidence="3">Uncharacterized protein</fullName>
    </submittedName>
</protein>
<dbReference type="AlphaFoldDB" id="D8QR54"/>
<feature type="compositionally biased region" description="Basic and acidic residues" evidence="2">
    <location>
        <begin position="199"/>
        <end position="212"/>
    </location>
</feature>
<dbReference type="HOGENOM" id="CLU_588501_0_0_1"/>
<dbReference type="KEGG" id="smo:SELMODRAFT_402586"/>
<dbReference type="EMBL" id="GL377565">
    <property type="protein sequence ID" value="EFJ38561.1"/>
    <property type="molecule type" value="Genomic_DNA"/>
</dbReference>
<gene>
    <name evidence="3" type="ORF">SELMODRAFT_402586</name>
</gene>
<keyword evidence="1" id="KW-0175">Coiled coil</keyword>
<feature type="compositionally biased region" description="Basic residues" evidence="2">
    <location>
        <begin position="299"/>
        <end position="312"/>
    </location>
</feature>
<feature type="region of interest" description="Disordered" evidence="2">
    <location>
        <begin position="199"/>
        <end position="314"/>
    </location>
</feature>
<dbReference type="Gramene" id="EFJ38561">
    <property type="protein sequence ID" value="EFJ38561"/>
    <property type="gene ID" value="SELMODRAFT_402586"/>
</dbReference>
<keyword evidence="4" id="KW-1185">Reference proteome</keyword>
<accession>D8QR54</accession>
<proteinExistence type="predicted"/>
<feature type="compositionally biased region" description="Basic residues" evidence="2">
    <location>
        <begin position="266"/>
        <end position="281"/>
    </location>
</feature>
<evidence type="ECO:0000313" key="4">
    <source>
        <dbReference type="Proteomes" id="UP000001514"/>
    </source>
</evidence>
<name>D8QR54_SELML</name>
<sequence length="465" mass="52981">MADDTTVAAVASRADRFSRIAEVVRRNLDCYAEADGLSALVVRGGTCASSSSSLQALEPPWIARRRRREMAALDQERRESEHQASVRQVVEMAVGMGEQVDAMRRQLEEQNRQLKALTVGHCAQTSIQQQLLDMLATVQAKQQRSKSPRRPAYIHTTHGQTPQEYHTLTWLHNNHRQAGKHYRHPAHGFRPLRRSSIHSDLHKYDSGSDRTRTTFGGTRRRGHRRSPPVSVPTEPAPESARSVEKARKPSPKKTKKVPLVALLYAKCKRRSQKQSARKREKTARQAATTSSAATQPKHNNAKCHRHRSRTEHHRPIIEERHEVLDLRNDNAKQLEDKILDSMLAVLKHEDELKQRWLVSDQDEGKDIGKFILDELMNEMAPRNPEKTMETISQTKEDLTMHRGIDHLVVTELQTKEEPTKIDSIMTEINLAERNRQGIEALAAQWGTTCKQGRSQGMKSTKNYLP</sequence>
<evidence type="ECO:0000313" key="3">
    <source>
        <dbReference type="EMBL" id="EFJ38561.1"/>
    </source>
</evidence>
<organism evidence="4">
    <name type="scientific">Selaginella moellendorffii</name>
    <name type="common">Spikemoss</name>
    <dbReference type="NCBI Taxonomy" id="88036"/>
    <lineage>
        <taxon>Eukaryota</taxon>
        <taxon>Viridiplantae</taxon>
        <taxon>Streptophyta</taxon>
        <taxon>Embryophyta</taxon>
        <taxon>Tracheophyta</taxon>
        <taxon>Lycopodiopsida</taxon>
        <taxon>Selaginellales</taxon>
        <taxon>Selaginellaceae</taxon>
        <taxon>Selaginella</taxon>
    </lineage>
</organism>
<feature type="coiled-coil region" evidence="1">
    <location>
        <begin position="63"/>
        <end position="120"/>
    </location>
</feature>
<dbReference type="Proteomes" id="UP000001514">
    <property type="component" value="Unassembled WGS sequence"/>
</dbReference>
<evidence type="ECO:0000256" key="2">
    <source>
        <dbReference type="SAM" id="MobiDB-lite"/>
    </source>
</evidence>
<feature type="compositionally biased region" description="Low complexity" evidence="2">
    <location>
        <begin position="284"/>
        <end position="295"/>
    </location>
</feature>
<dbReference type="InParanoid" id="D8QR54"/>
<evidence type="ECO:0000256" key="1">
    <source>
        <dbReference type="SAM" id="Coils"/>
    </source>
</evidence>
<reference evidence="3 4" key="1">
    <citation type="journal article" date="2011" name="Science">
        <title>The Selaginella genome identifies genetic changes associated with the evolution of vascular plants.</title>
        <authorList>
            <person name="Banks J.A."/>
            <person name="Nishiyama T."/>
            <person name="Hasebe M."/>
            <person name="Bowman J.L."/>
            <person name="Gribskov M."/>
            <person name="dePamphilis C."/>
            <person name="Albert V.A."/>
            <person name="Aono N."/>
            <person name="Aoyama T."/>
            <person name="Ambrose B.A."/>
            <person name="Ashton N.W."/>
            <person name="Axtell M.J."/>
            <person name="Barker E."/>
            <person name="Barker M.S."/>
            <person name="Bennetzen J.L."/>
            <person name="Bonawitz N.D."/>
            <person name="Chapple C."/>
            <person name="Cheng C."/>
            <person name="Correa L.G."/>
            <person name="Dacre M."/>
            <person name="DeBarry J."/>
            <person name="Dreyer I."/>
            <person name="Elias M."/>
            <person name="Engstrom E.M."/>
            <person name="Estelle M."/>
            <person name="Feng L."/>
            <person name="Finet C."/>
            <person name="Floyd S.K."/>
            <person name="Frommer W.B."/>
            <person name="Fujita T."/>
            <person name="Gramzow L."/>
            <person name="Gutensohn M."/>
            <person name="Harholt J."/>
            <person name="Hattori M."/>
            <person name="Heyl A."/>
            <person name="Hirai T."/>
            <person name="Hiwatashi Y."/>
            <person name="Ishikawa M."/>
            <person name="Iwata M."/>
            <person name="Karol K.G."/>
            <person name="Koehler B."/>
            <person name="Kolukisaoglu U."/>
            <person name="Kubo M."/>
            <person name="Kurata T."/>
            <person name="Lalonde S."/>
            <person name="Li K."/>
            <person name="Li Y."/>
            <person name="Litt A."/>
            <person name="Lyons E."/>
            <person name="Manning G."/>
            <person name="Maruyama T."/>
            <person name="Michael T.P."/>
            <person name="Mikami K."/>
            <person name="Miyazaki S."/>
            <person name="Morinaga S."/>
            <person name="Murata T."/>
            <person name="Mueller-Roeber B."/>
            <person name="Nelson D.R."/>
            <person name="Obara M."/>
            <person name="Oguri Y."/>
            <person name="Olmstead R.G."/>
            <person name="Onodera N."/>
            <person name="Petersen B.L."/>
            <person name="Pils B."/>
            <person name="Prigge M."/>
            <person name="Rensing S.A."/>
            <person name="Riano-Pachon D.M."/>
            <person name="Roberts A.W."/>
            <person name="Sato Y."/>
            <person name="Scheller H.V."/>
            <person name="Schulz B."/>
            <person name="Schulz C."/>
            <person name="Shakirov E.V."/>
            <person name="Shibagaki N."/>
            <person name="Shinohara N."/>
            <person name="Shippen D.E."/>
            <person name="Soerensen I."/>
            <person name="Sotooka R."/>
            <person name="Sugimoto N."/>
            <person name="Sugita M."/>
            <person name="Sumikawa N."/>
            <person name="Tanurdzic M."/>
            <person name="Theissen G."/>
            <person name="Ulvskov P."/>
            <person name="Wakazuki S."/>
            <person name="Weng J.K."/>
            <person name="Willats W.W."/>
            <person name="Wipf D."/>
            <person name="Wolf P.G."/>
            <person name="Yang L."/>
            <person name="Zimmer A.D."/>
            <person name="Zhu Q."/>
            <person name="Mitros T."/>
            <person name="Hellsten U."/>
            <person name="Loque D."/>
            <person name="Otillar R."/>
            <person name="Salamov A."/>
            <person name="Schmutz J."/>
            <person name="Shapiro H."/>
            <person name="Lindquist E."/>
            <person name="Lucas S."/>
            <person name="Rokhsar D."/>
            <person name="Grigoriev I.V."/>
        </authorList>
    </citation>
    <scope>NUCLEOTIDE SEQUENCE [LARGE SCALE GENOMIC DNA]</scope>
</reference>